<evidence type="ECO:0000313" key="1">
    <source>
        <dbReference type="EMBL" id="KAJ4968038.1"/>
    </source>
</evidence>
<accession>A0A9Q0QQF0</accession>
<evidence type="ECO:0000313" key="2">
    <source>
        <dbReference type="Proteomes" id="UP001141806"/>
    </source>
</evidence>
<dbReference type="AlphaFoldDB" id="A0A9Q0QQF0"/>
<reference evidence="1" key="1">
    <citation type="journal article" date="2023" name="Plant J.">
        <title>The genome of the king protea, Protea cynaroides.</title>
        <authorList>
            <person name="Chang J."/>
            <person name="Duong T.A."/>
            <person name="Schoeman C."/>
            <person name="Ma X."/>
            <person name="Roodt D."/>
            <person name="Barker N."/>
            <person name="Li Z."/>
            <person name="Van de Peer Y."/>
            <person name="Mizrachi E."/>
        </authorList>
    </citation>
    <scope>NUCLEOTIDE SEQUENCE</scope>
    <source>
        <tissue evidence="1">Young leaves</tissue>
    </source>
</reference>
<dbReference type="Proteomes" id="UP001141806">
    <property type="component" value="Unassembled WGS sequence"/>
</dbReference>
<gene>
    <name evidence="1" type="ORF">NE237_014739</name>
</gene>
<comment type="caution">
    <text evidence="1">The sequence shown here is derived from an EMBL/GenBank/DDBJ whole genome shotgun (WGS) entry which is preliminary data.</text>
</comment>
<sequence>MNLSYNNKTTCLGTNNSYDLVYIRMIQCFSDQVSELKMILCSSSNSSSTSGSIGRADRVDATTVSDFILPALAPTHATTSSFTSDALHQIVQDISAAETSGESVGSHVWKVVFKRKHY</sequence>
<name>A0A9Q0QQF0_9MAGN</name>
<organism evidence="1 2">
    <name type="scientific">Protea cynaroides</name>
    <dbReference type="NCBI Taxonomy" id="273540"/>
    <lineage>
        <taxon>Eukaryota</taxon>
        <taxon>Viridiplantae</taxon>
        <taxon>Streptophyta</taxon>
        <taxon>Embryophyta</taxon>
        <taxon>Tracheophyta</taxon>
        <taxon>Spermatophyta</taxon>
        <taxon>Magnoliopsida</taxon>
        <taxon>Proteales</taxon>
        <taxon>Proteaceae</taxon>
        <taxon>Protea</taxon>
    </lineage>
</organism>
<keyword evidence="2" id="KW-1185">Reference proteome</keyword>
<dbReference type="EMBL" id="JAMYWD010000006">
    <property type="protein sequence ID" value="KAJ4968038.1"/>
    <property type="molecule type" value="Genomic_DNA"/>
</dbReference>
<protein>
    <submittedName>
        <fullName evidence="1">Uncharacterized protein</fullName>
    </submittedName>
</protein>
<proteinExistence type="predicted"/>